<evidence type="ECO:0000313" key="3">
    <source>
        <dbReference type="Proteomes" id="UP000292307"/>
    </source>
</evidence>
<dbReference type="EMBL" id="BMWV01000010">
    <property type="protein sequence ID" value="GGY55668.1"/>
    <property type="molecule type" value="Genomic_DNA"/>
</dbReference>
<evidence type="ECO:0000313" key="2">
    <source>
        <dbReference type="EMBL" id="QBI00026.1"/>
    </source>
</evidence>
<dbReference type="AlphaFoldDB" id="A0A411WTC3"/>
<protein>
    <submittedName>
        <fullName evidence="1">Uncharacterized protein</fullName>
    </submittedName>
</protein>
<name>A0A411WTC3_9BURK</name>
<dbReference type="SUPFAM" id="SSF101898">
    <property type="entry name" value="NHL repeat"/>
    <property type="match status" value="1"/>
</dbReference>
<dbReference type="Proteomes" id="UP000628442">
    <property type="component" value="Unassembled WGS sequence"/>
</dbReference>
<evidence type="ECO:0000313" key="4">
    <source>
        <dbReference type="Proteomes" id="UP000628442"/>
    </source>
</evidence>
<dbReference type="EMBL" id="CP036401">
    <property type="protein sequence ID" value="QBI00026.1"/>
    <property type="molecule type" value="Genomic_DNA"/>
</dbReference>
<gene>
    <name evidence="2" type="ORF">EYF70_03565</name>
    <name evidence="1" type="ORF">GCM10007387_42780</name>
</gene>
<sequence>MDEWWRAGDSVWREDAATSTRFVLEAVQGVPRIDWELARNRLTDVALLVGAALPTTCTHAAIFPPEFSFCPECGAALHRAGPVQHAAWWGPATGLLPPGAATLPRHVPHGLSQTALPLGEALEGREPEPAVGRPDWRMPAPPNAVCVFAAADFGFSAQRLVALAYTRNVVQYWDPPGARWHVFAADEGAADLHFTASAYAWLPPAESQGERRRGEFGIVPTAHGLFRLVVNPLAESWRTEPVFQARLAASPGGVGRRIACPFVTPDGVRLWSAAADGADPEVLEIDPLDPAVPVPQAGWSRPFSYDGRLYWLHEEGQLLWRPGHPPRWLPWPFPWVPRLQFGGPARSRDGRLWLIGNDGANYSFRALDDGAGLGTPQVESIDGARLGFGTLLFRRGHQVKDDPWSVEDVEDQARGDALVLPLLEAVSATRDQPSGLVLRFPGFTGRAEAALAGEVLPRTFVEWIGRQNVILDEIARLKNPGECVPFVWHGSLWLHHPTWNEIRGWKLEGFA</sequence>
<organism evidence="1 4">
    <name type="scientific">Pseudoduganella albidiflava</name>
    <dbReference type="NCBI Taxonomy" id="321983"/>
    <lineage>
        <taxon>Bacteria</taxon>
        <taxon>Pseudomonadati</taxon>
        <taxon>Pseudomonadota</taxon>
        <taxon>Betaproteobacteria</taxon>
        <taxon>Burkholderiales</taxon>
        <taxon>Oxalobacteraceae</taxon>
        <taxon>Telluria group</taxon>
        <taxon>Pseudoduganella</taxon>
    </lineage>
</organism>
<dbReference type="OrthoDB" id="7061697at2"/>
<dbReference type="RefSeq" id="WP_131144173.1">
    <property type="nucleotide sequence ID" value="NZ_BMWV01000010.1"/>
</dbReference>
<reference evidence="1" key="1">
    <citation type="journal article" date="2014" name="Int. J. Syst. Evol. Microbiol.">
        <title>Complete genome sequence of Corynebacterium casei LMG S-19264T (=DSM 44701T), isolated from a smear-ripened cheese.</title>
        <authorList>
            <consortium name="US DOE Joint Genome Institute (JGI-PGF)"/>
            <person name="Walter F."/>
            <person name="Albersmeier A."/>
            <person name="Kalinowski J."/>
            <person name="Ruckert C."/>
        </authorList>
    </citation>
    <scope>NUCLEOTIDE SEQUENCE</scope>
    <source>
        <strain evidence="1">KCTC 12343</strain>
    </source>
</reference>
<reference evidence="2 3" key="2">
    <citation type="submission" date="2019-02" db="EMBL/GenBank/DDBJ databases">
        <title>Draft Genome Sequences of Six Type Strains of the Genus Massilia.</title>
        <authorList>
            <person name="Miess H."/>
            <person name="Frediansyhah A."/>
            <person name="Gross H."/>
        </authorList>
    </citation>
    <scope>NUCLEOTIDE SEQUENCE [LARGE SCALE GENOMIC DNA]</scope>
    <source>
        <strain evidence="2 3">DSM 17472</strain>
    </source>
</reference>
<keyword evidence="3" id="KW-1185">Reference proteome</keyword>
<dbReference type="Proteomes" id="UP000292307">
    <property type="component" value="Chromosome"/>
</dbReference>
<accession>A0A411WTC3</accession>
<proteinExistence type="predicted"/>
<reference evidence="1" key="3">
    <citation type="submission" date="2022-12" db="EMBL/GenBank/DDBJ databases">
        <authorList>
            <person name="Sun Q."/>
            <person name="Kim S."/>
        </authorList>
    </citation>
    <scope>NUCLEOTIDE SEQUENCE</scope>
    <source>
        <strain evidence="1">KCTC 12343</strain>
    </source>
</reference>
<evidence type="ECO:0000313" key="1">
    <source>
        <dbReference type="EMBL" id="GGY55668.1"/>
    </source>
</evidence>